<dbReference type="RefSeq" id="WP_305024947.1">
    <property type="nucleotide sequence ID" value="NZ_JAUQTB010000009.1"/>
</dbReference>
<accession>A0ABT9CEQ7</accession>
<gene>
    <name evidence="1" type="ORF">Q5741_15075</name>
</gene>
<comment type="caution">
    <text evidence="1">The sequence shown here is derived from an EMBL/GenBank/DDBJ whole genome shotgun (WGS) entry which is preliminary data.</text>
</comment>
<proteinExistence type="predicted"/>
<protein>
    <submittedName>
        <fullName evidence="1">Uncharacterized protein</fullName>
    </submittedName>
</protein>
<sequence length="155" mass="18353">MSFEYFIAANRPLPEIKDTTYQKLTVADMIRMDIPATMIPWKELDKHTEILYRVGSVVPKRLYVSHVPNAAKIMSKYSEFRHFYMIDVREMDFAQEMHHYVMSLDPETSLEIWHLWFGYDSEDETIHRIDLARSELLPEDFNVAHNACWCLAIHG</sequence>
<organism evidence="1 2">
    <name type="scientific">Paenibacillus lacisoli</name>
    <dbReference type="NCBI Taxonomy" id="3064525"/>
    <lineage>
        <taxon>Bacteria</taxon>
        <taxon>Bacillati</taxon>
        <taxon>Bacillota</taxon>
        <taxon>Bacilli</taxon>
        <taxon>Bacillales</taxon>
        <taxon>Paenibacillaceae</taxon>
        <taxon>Paenibacillus</taxon>
    </lineage>
</organism>
<name>A0ABT9CEQ7_9BACL</name>
<evidence type="ECO:0000313" key="1">
    <source>
        <dbReference type="EMBL" id="MDO7907732.1"/>
    </source>
</evidence>
<dbReference type="EMBL" id="JAUQTB010000009">
    <property type="protein sequence ID" value="MDO7907732.1"/>
    <property type="molecule type" value="Genomic_DNA"/>
</dbReference>
<evidence type="ECO:0000313" key="2">
    <source>
        <dbReference type="Proteomes" id="UP001240171"/>
    </source>
</evidence>
<keyword evidence="2" id="KW-1185">Reference proteome</keyword>
<dbReference type="Proteomes" id="UP001240171">
    <property type="component" value="Unassembled WGS sequence"/>
</dbReference>
<reference evidence="1 2" key="1">
    <citation type="submission" date="2023-07" db="EMBL/GenBank/DDBJ databases">
        <title>Paenibacillus sp. JX-17 nov. isolated from soil.</title>
        <authorList>
            <person name="Wan Y."/>
            <person name="Liu B."/>
        </authorList>
    </citation>
    <scope>NUCLEOTIDE SEQUENCE [LARGE SCALE GENOMIC DNA]</scope>
    <source>
        <strain evidence="1 2">JX-17</strain>
    </source>
</reference>